<organism evidence="3 4">
    <name type="scientific">Hibiscus sabdariffa</name>
    <name type="common">roselle</name>
    <dbReference type="NCBI Taxonomy" id="183260"/>
    <lineage>
        <taxon>Eukaryota</taxon>
        <taxon>Viridiplantae</taxon>
        <taxon>Streptophyta</taxon>
        <taxon>Embryophyta</taxon>
        <taxon>Tracheophyta</taxon>
        <taxon>Spermatophyta</taxon>
        <taxon>Magnoliopsida</taxon>
        <taxon>eudicotyledons</taxon>
        <taxon>Gunneridae</taxon>
        <taxon>Pentapetalae</taxon>
        <taxon>rosids</taxon>
        <taxon>malvids</taxon>
        <taxon>Malvales</taxon>
        <taxon>Malvaceae</taxon>
        <taxon>Malvoideae</taxon>
        <taxon>Hibiscus</taxon>
    </lineage>
</organism>
<keyword evidence="2" id="KW-0732">Signal</keyword>
<evidence type="ECO:0000313" key="3">
    <source>
        <dbReference type="EMBL" id="KAK8994745.1"/>
    </source>
</evidence>
<proteinExistence type="predicted"/>
<accession>A0ABR2Q237</accession>
<feature type="signal peptide" evidence="2">
    <location>
        <begin position="1"/>
        <end position="27"/>
    </location>
</feature>
<name>A0ABR2Q237_9ROSI</name>
<dbReference type="EMBL" id="JBBPBN010000047">
    <property type="protein sequence ID" value="KAK8994745.1"/>
    <property type="molecule type" value="Genomic_DNA"/>
</dbReference>
<feature type="region of interest" description="Disordered" evidence="1">
    <location>
        <begin position="52"/>
        <end position="100"/>
    </location>
</feature>
<feature type="compositionally biased region" description="Pro residues" evidence="1">
    <location>
        <begin position="73"/>
        <end position="100"/>
    </location>
</feature>
<evidence type="ECO:0000313" key="4">
    <source>
        <dbReference type="Proteomes" id="UP001396334"/>
    </source>
</evidence>
<reference evidence="3 4" key="1">
    <citation type="journal article" date="2024" name="G3 (Bethesda)">
        <title>Genome assembly of Hibiscus sabdariffa L. provides insights into metabolisms of medicinal natural products.</title>
        <authorList>
            <person name="Kim T."/>
        </authorList>
    </citation>
    <scope>NUCLEOTIDE SEQUENCE [LARGE SCALE GENOMIC DNA]</scope>
    <source>
        <strain evidence="3">TK-2024</strain>
        <tissue evidence="3">Old leaves</tissue>
    </source>
</reference>
<dbReference type="Proteomes" id="UP001396334">
    <property type="component" value="Unassembled WGS sequence"/>
</dbReference>
<feature type="chain" id="PRO_5047169668" evidence="2">
    <location>
        <begin position="28"/>
        <end position="100"/>
    </location>
</feature>
<gene>
    <name evidence="3" type="ORF">V6N11_045818</name>
</gene>
<evidence type="ECO:0000256" key="2">
    <source>
        <dbReference type="SAM" id="SignalP"/>
    </source>
</evidence>
<evidence type="ECO:0000256" key="1">
    <source>
        <dbReference type="SAM" id="MobiDB-lite"/>
    </source>
</evidence>
<sequence>MDVKPCLLVFLVINAVTLSELHLTVQAAESEPVSPSDPIRFRDFSNELKVLSRRSRRLSPSPPRINPPIHFKSPPPSPRRPPPPPRSPPPPCLWEPPLGF</sequence>
<comment type="caution">
    <text evidence="3">The sequence shown here is derived from an EMBL/GenBank/DDBJ whole genome shotgun (WGS) entry which is preliminary data.</text>
</comment>
<keyword evidence="4" id="KW-1185">Reference proteome</keyword>
<protein>
    <submittedName>
        <fullName evidence="3">Uncharacterized protein</fullName>
    </submittedName>
</protein>